<gene>
    <name evidence="1" type="ORF">BpHYR1_021708</name>
</gene>
<comment type="caution">
    <text evidence="1">The sequence shown here is derived from an EMBL/GenBank/DDBJ whole genome shotgun (WGS) entry which is preliminary data.</text>
</comment>
<reference evidence="1 2" key="1">
    <citation type="journal article" date="2018" name="Sci. Rep.">
        <title>Genomic signatures of local adaptation to the degree of environmental predictability in rotifers.</title>
        <authorList>
            <person name="Franch-Gras L."/>
            <person name="Hahn C."/>
            <person name="Garcia-Roger E.M."/>
            <person name="Carmona M.J."/>
            <person name="Serra M."/>
            <person name="Gomez A."/>
        </authorList>
    </citation>
    <scope>NUCLEOTIDE SEQUENCE [LARGE SCALE GENOMIC DNA]</scope>
    <source>
        <strain evidence="1">HYR1</strain>
    </source>
</reference>
<evidence type="ECO:0000313" key="2">
    <source>
        <dbReference type="Proteomes" id="UP000276133"/>
    </source>
</evidence>
<evidence type="ECO:0000313" key="1">
    <source>
        <dbReference type="EMBL" id="RNA43338.1"/>
    </source>
</evidence>
<dbReference type="AlphaFoldDB" id="A0A3M7T680"/>
<sequence>MRSDWALLSLESFADALLTLKLAIICSFSHLTGLKNSSTLNKQTTLGLFLWIMMRKNPSLLSSMT</sequence>
<proteinExistence type="predicted"/>
<protein>
    <submittedName>
        <fullName evidence="1">Uncharacterized protein</fullName>
    </submittedName>
</protein>
<dbReference type="Proteomes" id="UP000276133">
    <property type="component" value="Unassembled WGS sequence"/>
</dbReference>
<keyword evidence="2" id="KW-1185">Reference proteome</keyword>
<organism evidence="1 2">
    <name type="scientific">Brachionus plicatilis</name>
    <name type="common">Marine rotifer</name>
    <name type="synonym">Brachionus muelleri</name>
    <dbReference type="NCBI Taxonomy" id="10195"/>
    <lineage>
        <taxon>Eukaryota</taxon>
        <taxon>Metazoa</taxon>
        <taxon>Spiralia</taxon>
        <taxon>Gnathifera</taxon>
        <taxon>Rotifera</taxon>
        <taxon>Eurotatoria</taxon>
        <taxon>Monogononta</taxon>
        <taxon>Pseudotrocha</taxon>
        <taxon>Ploima</taxon>
        <taxon>Brachionidae</taxon>
        <taxon>Brachionus</taxon>
    </lineage>
</organism>
<name>A0A3M7T680_BRAPC</name>
<dbReference type="EMBL" id="REGN01000237">
    <property type="protein sequence ID" value="RNA43338.1"/>
    <property type="molecule type" value="Genomic_DNA"/>
</dbReference>
<accession>A0A3M7T680</accession>